<dbReference type="PROSITE" id="PS51375">
    <property type="entry name" value="PPR"/>
    <property type="match status" value="2"/>
</dbReference>
<dbReference type="EMBL" id="BAABME010009633">
    <property type="protein sequence ID" value="GAA0175521.1"/>
    <property type="molecule type" value="Genomic_DNA"/>
</dbReference>
<comment type="similarity">
    <text evidence="1">Belongs to the PPR family. P subfamily.</text>
</comment>
<dbReference type="PANTHER" id="PTHR45717:SF20">
    <property type="entry name" value="OS07G0598500 PROTEIN"/>
    <property type="match status" value="1"/>
</dbReference>
<evidence type="ECO:0000313" key="4">
    <source>
        <dbReference type="EMBL" id="GAA0175521.1"/>
    </source>
</evidence>
<dbReference type="SUPFAM" id="SSF48452">
    <property type="entry name" value="TPR-like"/>
    <property type="match status" value="1"/>
</dbReference>
<dbReference type="Gene3D" id="1.25.40.10">
    <property type="entry name" value="Tetratricopeptide repeat domain"/>
    <property type="match status" value="2"/>
</dbReference>
<keyword evidence="2" id="KW-0677">Repeat</keyword>
<dbReference type="GO" id="GO:0005739">
    <property type="term" value="C:mitochondrion"/>
    <property type="evidence" value="ECO:0007669"/>
    <property type="project" value="TreeGrafter"/>
</dbReference>
<reference evidence="4 5" key="1">
    <citation type="submission" date="2024-01" db="EMBL/GenBank/DDBJ databases">
        <title>The complete chloroplast genome sequence of Lithospermum erythrorhizon: insights into the phylogenetic relationship among Boraginaceae species and the maternal lineages of purple gromwells.</title>
        <authorList>
            <person name="Okada T."/>
            <person name="Watanabe K."/>
        </authorList>
    </citation>
    <scope>NUCLEOTIDE SEQUENCE [LARGE SCALE GENOMIC DNA]</scope>
</reference>
<dbReference type="InterPro" id="IPR011990">
    <property type="entry name" value="TPR-like_helical_dom_sf"/>
</dbReference>
<dbReference type="GO" id="GO:0003729">
    <property type="term" value="F:mRNA binding"/>
    <property type="evidence" value="ECO:0007669"/>
    <property type="project" value="UniProtKB-ARBA"/>
</dbReference>
<dbReference type="Pfam" id="PF01535">
    <property type="entry name" value="PPR"/>
    <property type="match status" value="3"/>
</dbReference>
<dbReference type="PANTHER" id="PTHR45717">
    <property type="entry name" value="OS12G0527900 PROTEIN"/>
    <property type="match status" value="1"/>
</dbReference>
<evidence type="ECO:0000256" key="3">
    <source>
        <dbReference type="PROSITE-ProRule" id="PRU00708"/>
    </source>
</evidence>
<organism evidence="4 5">
    <name type="scientific">Lithospermum erythrorhizon</name>
    <name type="common">Purple gromwell</name>
    <name type="synonym">Lithospermum officinale var. erythrorhizon</name>
    <dbReference type="NCBI Taxonomy" id="34254"/>
    <lineage>
        <taxon>Eukaryota</taxon>
        <taxon>Viridiplantae</taxon>
        <taxon>Streptophyta</taxon>
        <taxon>Embryophyta</taxon>
        <taxon>Tracheophyta</taxon>
        <taxon>Spermatophyta</taxon>
        <taxon>Magnoliopsida</taxon>
        <taxon>eudicotyledons</taxon>
        <taxon>Gunneridae</taxon>
        <taxon>Pentapetalae</taxon>
        <taxon>asterids</taxon>
        <taxon>lamiids</taxon>
        <taxon>Boraginales</taxon>
        <taxon>Boraginaceae</taxon>
        <taxon>Boraginoideae</taxon>
        <taxon>Lithospermeae</taxon>
        <taxon>Lithospermum</taxon>
    </lineage>
</organism>
<comment type="caution">
    <text evidence="4">The sequence shown here is derived from an EMBL/GenBank/DDBJ whole genome shotgun (WGS) entry which is preliminary data.</text>
</comment>
<proteinExistence type="inferred from homology"/>
<dbReference type="InterPro" id="IPR002885">
    <property type="entry name" value="PPR_rpt"/>
</dbReference>
<name>A0AAV3RK26_LITER</name>
<evidence type="ECO:0000313" key="5">
    <source>
        <dbReference type="Proteomes" id="UP001454036"/>
    </source>
</evidence>
<evidence type="ECO:0000256" key="1">
    <source>
        <dbReference type="ARBA" id="ARBA00007626"/>
    </source>
</evidence>
<accession>A0AAV3RK26</accession>
<dbReference type="AlphaFoldDB" id="A0AAV3RK26"/>
<dbReference type="Pfam" id="PF13041">
    <property type="entry name" value="PPR_2"/>
    <property type="match status" value="1"/>
</dbReference>
<sequence>MKQFSSQCLKTILTKVETTIILRNNSYSTRLYYTNPKKNKKETLYSKISPLGDPKTTLSPVLDEWLQSTPNKPAFAELKRIILDLRKRKRFSQALQVSEWMQKQGLYTFTSVEHAVQLDLIGKVHGFGSAETYFNNLSDHEKNEKTNGALLHCYVRQDQIEKSLTHLEKMKEKGLALSSVTFNDIMCLYTNNNRGEEVLNVFTHMKTHGISPDNLSYRLCINAYEQRSEMEGMDKIFEEMESRSDFVIDWNTYTIAANYYIKAGLHYKARNALIKAEEKLDSKDAEGYNHLISLHAKLGNKKDVFRIWELEKIACRRCVNKDYIVMLESLVKLGEVEEAEKMLVDWESSGNIHDFRVPNIVILGYIAKGLYEKAEMILEELVNKGIQTKPDSWAKLVSGYLDNDEVKNAVECMKAALSLCKISKSWKPYLKTITRILDSTVKEGNFEDLQMLIHSLRNVSPLNRQSYLSLLESCIKNGKEVDVILENMRIDKVVQDEETELILSKKVMLEA</sequence>
<keyword evidence="5" id="KW-1185">Reference proteome</keyword>
<feature type="repeat" description="PPR" evidence="3">
    <location>
        <begin position="143"/>
        <end position="177"/>
    </location>
</feature>
<protein>
    <recommendedName>
        <fullName evidence="6">Pentatricopeptide repeat-containing protein</fullName>
    </recommendedName>
</protein>
<dbReference type="Proteomes" id="UP001454036">
    <property type="component" value="Unassembled WGS sequence"/>
</dbReference>
<dbReference type="NCBIfam" id="TIGR00756">
    <property type="entry name" value="PPR"/>
    <property type="match status" value="1"/>
</dbReference>
<evidence type="ECO:0000256" key="2">
    <source>
        <dbReference type="ARBA" id="ARBA00022737"/>
    </source>
</evidence>
<gene>
    <name evidence="4" type="ORF">LIER_28679</name>
</gene>
<feature type="repeat" description="PPR" evidence="3">
    <location>
        <begin position="178"/>
        <end position="212"/>
    </location>
</feature>
<evidence type="ECO:0008006" key="6">
    <source>
        <dbReference type="Google" id="ProtNLM"/>
    </source>
</evidence>